<protein>
    <recommendedName>
        <fullName evidence="3">3-phosphoshikimate 1-carboxyvinyltransferase</fullName>
    </recommendedName>
</protein>
<accession>A0A377AV44</accession>
<name>A0A377AV44_ECOLX</name>
<evidence type="ECO:0008006" key="3">
    <source>
        <dbReference type="Google" id="ProtNLM"/>
    </source>
</evidence>
<proteinExistence type="predicted"/>
<dbReference type="AlphaFoldDB" id="A0A377AV44"/>
<evidence type="ECO:0000313" key="2">
    <source>
        <dbReference type="Proteomes" id="UP000254052"/>
    </source>
</evidence>
<dbReference type="Proteomes" id="UP000254052">
    <property type="component" value="Unassembled WGS sequence"/>
</dbReference>
<organism evidence="1 2">
    <name type="scientific">Escherichia coli</name>
    <dbReference type="NCBI Taxonomy" id="562"/>
    <lineage>
        <taxon>Bacteria</taxon>
        <taxon>Pseudomonadati</taxon>
        <taxon>Pseudomonadota</taxon>
        <taxon>Gammaproteobacteria</taxon>
        <taxon>Enterobacterales</taxon>
        <taxon>Enterobacteriaceae</taxon>
        <taxon>Escherichia</taxon>
    </lineage>
</organism>
<evidence type="ECO:0000313" key="1">
    <source>
        <dbReference type="EMBL" id="STL35909.1"/>
    </source>
</evidence>
<gene>
    <name evidence="1" type="ORF">NCTC9962_02129</name>
</gene>
<sequence>MQGDIRFADVLEKMGATIAGAMIIFPARVVN</sequence>
<dbReference type="EMBL" id="UGED01000006">
    <property type="protein sequence ID" value="STL35909.1"/>
    <property type="molecule type" value="Genomic_DNA"/>
</dbReference>
<reference evidence="1 2" key="1">
    <citation type="submission" date="2018-06" db="EMBL/GenBank/DDBJ databases">
        <authorList>
            <consortium name="Pathogen Informatics"/>
            <person name="Doyle S."/>
        </authorList>
    </citation>
    <scope>NUCLEOTIDE SEQUENCE [LARGE SCALE GENOMIC DNA]</scope>
    <source>
        <strain evidence="1 2">NCTC9962</strain>
    </source>
</reference>